<dbReference type="InterPro" id="IPR050221">
    <property type="entry name" value="26S_Proteasome_ATPase"/>
</dbReference>
<evidence type="ECO:0000256" key="2">
    <source>
        <dbReference type="ARBA" id="ARBA00022840"/>
    </source>
</evidence>
<name>A0ABU3K7X5_9BACT</name>
<sequence length="166" mass="18388">MFSPAKLTALAAIVREAQAKCLTHSVGCKAVKPVGLSVLFSGLNSKGKIQAAKWLAKELRTALLTKNLRTLQSRYIGETEKNLARIFDAGAKNGSILFFDEADALFGKRTTVKDSHDRYANQEVSYLLQRMKSYKGLTILSVNSRSSLSDAIKRRMKHKVLFPKPS</sequence>
<dbReference type="PANTHER" id="PTHR23073">
    <property type="entry name" value="26S PROTEASOME REGULATORY SUBUNIT"/>
    <property type="match status" value="1"/>
</dbReference>
<evidence type="ECO:0000313" key="4">
    <source>
        <dbReference type="EMBL" id="MDT7042499.1"/>
    </source>
</evidence>
<proteinExistence type="predicted"/>
<feature type="domain" description="ATPase AAA-type core" evidence="3">
    <location>
        <begin position="38"/>
        <end position="163"/>
    </location>
</feature>
<dbReference type="CDD" id="cd19481">
    <property type="entry name" value="RecA-like_protease"/>
    <property type="match status" value="1"/>
</dbReference>
<evidence type="ECO:0000313" key="5">
    <source>
        <dbReference type="Proteomes" id="UP001250932"/>
    </source>
</evidence>
<dbReference type="InterPro" id="IPR003959">
    <property type="entry name" value="ATPase_AAA_core"/>
</dbReference>
<gene>
    <name evidence="4" type="ORF">PPG34_09045</name>
</gene>
<keyword evidence="1" id="KW-0547">Nucleotide-binding</keyword>
<protein>
    <submittedName>
        <fullName evidence="4">ATP-binding protein</fullName>
    </submittedName>
</protein>
<comment type="caution">
    <text evidence="4">The sequence shown here is derived from an EMBL/GenBank/DDBJ whole genome shotgun (WGS) entry which is preliminary data.</text>
</comment>
<keyword evidence="5" id="KW-1185">Reference proteome</keyword>
<accession>A0ABU3K7X5</accession>
<organism evidence="4 5">
    <name type="scientific">Candidatus Nitronereus thalassa</name>
    <dbReference type="NCBI Taxonomy" id="3020898"/>
    <lineage>
        <taxon>Bacteria</taxon>
        <taxon>Pseudomonadati</taxon>
        <taxon>Nitrospirota</taxon>
        <taxon>Nitrospiria</taxon>
        <taxon>Nitrospirales</taxon>
        <taxon>Nitrospiraceae</taxon>
        <taxon>Candidatus Nitronereus</taxon>
    </lineage>
</organism>
<dbReference type="InterPro" id="IPR027417">
    <property type="entry name" value="P-loop_NTPase"/>
</dbReference>
<keyword evidence="2 4" id="KW-0067">ATP-binding</keyword>
<evidence type="ECO:0000256" key="1">
    <source>
        <dbReference type="ARBA" id="ARBA00022741"/>
    </source>
</evidence>
<dbReference type="EMBL" id="JAQOUE010000001">
    <property type="protein sequence ID" value="MDT7042499.1"/>
    <property type="molecule type" value="Genomic_DNA"/>
</dbReference>
<dbReference type="Gene3D" id="3.40.50.300">
    <property type="entry name" value="P-loop containing nucleotide triphosphate hydrolases"/>
    <property type="match status" value="1"/>
</dbReference>
<dbReference type="Pfam" id="PF00004">
    <property type="entry name" value="AAA"/>
    <property type="match status" value="1"/>
</dbReference>
<dbReference type="SUPFAM" id="SSF52540">
    <property type="entry name" value="P-loop containing nucleoside triphosphate hydrolases"/>
    <property type="match status" value="1"/>
</dbReference>
<dbReference type="Proteomes" id="UP001250932">
    <property type="component" value="Unassembled WGS sequence"/>
</dbReference>
<dbReference type="RefSeq" id="WP_313832912.1">
    <property type="nucleotide sequence ID" value="NZ_JAQOUE010000001.1"/>
</dbReference>
<evidence type="ECO:0000259" key="3">
    <source>
        <dbReference type="Pfam" id="PF00004"/>
    </source>
</evidence>
<reference evidence="4 5" key="1">
    <citation type="journal article" date="2023" name="ISME J.">
        <title>Cultivation and genomic characterization of novel and ubiquitous marine nitrite-oxidizing bacteria from the Nitrospirales.</title>
        <authorList>
            <person name="Mueller A.J."/>
            <person name="Daebeler A."/>
            <person name="Herbold C.W."/>
            <person name="Kirkegaard R.H."/>
            <person name="Daims H."/>
        </authorList>
    </citation>
    <scope>NUCLEOTIDE SEQUENCE [LARGE SCALE GENOMIC DNA]</scope>
    <source>
        <strain evidence="4 5">EB</strain>
    </source>
</reference>
<dbReference type="GO" id="GO:0005524">
    <property type="term" value="F:ATP binding"/>
    <property type="evidence" value="ECO:0007669"/>
    <property type="project" value="UniProtKB-KW"/>
</dbReference>